<comment type="caution">
    <text evidence="2">The sequence shown here is derived from an EMBL/GenBank/DDBJ whole genome shotgun (WGS) entry which is preliminary data.</text>
</comment>
<dbReference type="Proteomes" id="UP001500837">
    <property type="component" value="Unassembled WGS sequence"/>
</dbReference>
<sequence>MTDPREATGPCDRDGSPVTDGGREPNAPDVSRVVADADVLAADLLVGGSARDALDVVRAHSWVTLVASEPLLDDAEATIAALADVDLAADWRETVETMATLVEHPVGDHPALASAAHGDAAHVLTLDESLRSAKTNATVKQYVTTSFTPPDGFARLFDPERLHPEIVGGDYPGPDHDPRA</sequence>
<gene>
    <name evidence="2" type="ORF">GCM10009066_26960</name>
</gene>
<dbReference type="InterPro" id="IPR055808">
    <property type="entry name" value="DUF7384"/>
</dbReference>
<name>A0AAV3SBZ9_9EURY</name>
<dbReference type="Pfam" id="PF24109">
    <property type="entry name" value="DUF7384"/>
    <property type="match status" value="1"/>
</dbReference>
<dbReference type="RefSeq" id="WP_343749362.1">
    <property type="nucleotide sequence ID" value="NZ_BAAABL010000087.1"/>
</dbReference>
<accession>A0AAV3SBZ9</accession>
<proteinExistence type="predicted"/>
<reference evidence="2 3" key="1">
    <citation type="journal article" date="2019" name="Int. J. Syst. Evol. Microbiol.">
        <title>The Global Catalogue of Microorganisms (GCM) 10K type strain sequencing project: providing services to taxonomists for standard genome sequencing and annotation.</title>
        <authorList>
            <consortium name="The Broad Institute Genomics Platform"/>
            <consortium name="The Broad Institute Genome Sequencing Center for Infectious Disease"/>
            <person name="Wu L."/>
            <person name="Ma J."/>
        </authorList>
    </citation>
    <scope>NUCLEOTIDE SEQUENCE [LARGE SCALE GENOMIC DNA]</scope>
    <source>
        <strain evidence="2 3">JCM 16330</strain>
    </source>
</reference>
<evidence type="ECO:0000313" key="2">
    <source>
        <dbReference type="EMBL" id="GAA0312314.1"/>
    </source>
</evidence>
<protein>
    <recommendedName>
        <fullName evidence="4">PIN domain-containing protein</fullName>
    </recommendedName>
</protein>
<organism evidence="2 3">
    <name type="scientific">Halarchaeum salinum</name>
    <dbReference type="NCBI Taxonomy" id="489912"/>
    <lineage>
        <taxon>Archaea</taxon>
        <taxon>Methanobacteriati</taxon>
        <taxon>Methanobacteriota</taxon>
        <taxon>Stenosarchaea group</taxon>
        <taxon>Halobacteria</taxon>
        <taxon>Halobacteriales</taxon>
        <taxon>Halobacteriaceae</taxon>
    </lineage>
</organism>
<feature type="region of interest" description="Disordered" evidence="1">
    <location>
        <begin position="1"/>
        <end position="30"/>
    </location>
</feature>
<keyword evidence="3" id="KW-1185">Reference proteome</keyword>
<evidence type="ECO:0000256" key="1">
    <source>
        <dbReference type="SAM" id="MobiDB-lite"/>
    </source>
</evidence>
<feature type="compositionally biased region" description="Basic and acidic residues" evidence="1">
    <location>
        <begin position="1"/>
        <end position="15"/>
    </location>
</feature>
<evidence type="ECO:0000313" key="3">
    <source>
        <dbReference type="Proteomes" id="UP001500837"/>
    </source>
</evidence>
<dbReference type="EMBL" id="BAAABL010000087">
    <property type="protein sequence ID" value="GAA0312314.1"/>
    <property type="molecule type" value="Genomic_DNA"/>
</dbReference>
<dbReference type="AlphaFoldDB" id="A0AAV3SBZ9"/>
<evidence type="ECO:0008006" key="4">
    <source>
        <dbReference type="Google" id="ProtNLM"/>
    </source>
</evidence>